<accession>A0A841JGV3</accession>
<proteinExistence type="predicted"/>
<dbReference type="PROSITE" id="PS50943">
    <property type="entry name" value="HTH_CROC1"/>
    <property type="match status" value="1"/>
</dbReference>
<dbReference type="EMBL" id="JACHCA010000014">
    <property type="protein sequence ID" value="MBB6130389.1"/>
    <property type="molecule type" value="Genomic_DNA"/>
</dbReference>
<dbReference type="RefSeq" id="WP_183589199.1">
    <property type="nucleotide sequence ID" value="NZ_JACHCA010000014.1"/>
</dbReference>
<evidence type="ECO:0000313" key="3">
    <source>
        <dbReference type="Proteomes" id="UP000548326"/>
    </source>
</evidence>
<dbReference type="InterPro" id="IPR001387">
    <property type="entry name" value="Cro/C1-type_HTH"/>
</dbReference>
<name>A0A841JGV3_9SPHI</name>
<comment type="caution">
    <text evidence="2">The sequence shown here is derived from an EMBL/GenBank/DDBJ whole genome shotgun (WGS) entry which is preliminary data.</text>
</comment>
<dbReference type="GO" id="GO:0003677">
    <property type="term" value="F:DNA binding"/>
    <property type="evidence" value="ECO:0007669"/>
    <property type="project" value="InterPro"/>
</dbReference>
<evidence type="ECO:0000313" key="2">
    <source>
        <dbReference type="EMBL" id="MBB6130389.1"/>
    </source>
</evidence>
<feature type="domain" description="HTH cro/C1-type" evidence="1">
    <location>
        <begin position="14"/>
        <end position="39"/>
    </location>
</feature>
<gene>
    <name evidence="2" type="ORF">HDF22_004529</name>
</gene>
<dbReference type="SUPFAM" id="SSF47413">
    <property type="entry name" value="lambda repressor-like DNA-binding domains"/>
    <property type="match status" value="1"/>
</dbReference>
<sequence length="88" mass="9817">MLNPYYALITDQRESGEALPSIEIAAKIAKALNISLDYLSELSDTELDSILLSRINEITSLPDEEQKQIFTVVDALISDYKAKKVNSK</sequence>
<dbReference type="Proteomes" id="UP000548326">
    <property type="component" value="Unassembled WGS sequence"/>
</dbReference>
<dbReference type="AlphaFoldDB" id="A0A841JGV3"/>
<dbReference type="Gene3D" id="1.10.260.40">
    <property type="entry name" value="lambda repressor-like DNA-binding domains"/>
    <property type="match status" value="1"/>
</dbReference>
<dbReference type="InterPro" id="IPR010982">
    <property type="entry name" value="Lambda_DNA-bd_dom_sf"/>
</dbReference>
<dbReference type="Pfam" id="PF01381">
    <property type="entry name" value="HTH_3"/>
    <property type="match status" value="1"/>
</dbReference>
<organism evidence="2 3">
    <name type="scientific">Mucilaginibacter lappiensis</name>
    <dbReference type="NCBI Taxonomy" id="354630"/>
    <lineage>
        <taxon>Bacteria</taxon>
        <taxon>Pseudomonadati</taxon>
        <taxon>Bacteroidota</taxon>
        <taxon>Sphingobacteriia</taxon>
        <taxon>Sphingobacteriales</taxon>
        <taxon>Sphingobacteriaceae</taxon>
        <taxon>Mucilaginibacter</taxon>
    </lineage>
</organism>
<reference evidence="2 3" key="1">
    <citation type="submission" date="2020-08" db="EMBL/GenBank/DDBJ databases">
        <title>Genomic Encyclopedia of Type Strains, Phase IV (KMG-V): Genome sequencing to study the core and pangenomes of soil and plant-associated prokaryotes.</title>
        <authorList>
            <person name="Whitman W."/>
        </authorList>
    </citation>
    <scope>NUCLEOTIDE SEQUENCE [LARGE SCALE GENOMIC DNA]</scope>
    <source>
        <strain evidence="2 3">MP601</strain>
    </source>
</reference>
<evidence type="ECO:0000259" key="1">
    <source>
        <dbReference type="PROSITE" id="PS50943"/>
    </source>
</evidence>
<dbReference type="CDD" id="cd00093">
    <property type="entry name" value="HTH_XRE"/>
    <property type="match status" value="1"/>
</dbReference>
<protein>
    <submittedName>
        <fullName evidence="2">Transcriptional regulator with XRE-family HTH domain</fullName>
    </submittedName>
</protein>